<accession>A0A288Q6K2</accession>
<evidence type="ECO:0000313" key="2">
    <source>
        <dbReference type="Proteomes" id="UP000254912"/>
    </source>
</evidence>
<keyword evidence="2" id="KW-1185">Reference proteome</keyword>
<reference evidence="1 2" key="1">
    <citation type="submission" date="2018-07" db="EMBL/GenBank/DDBJ databases">
        <title>Genomic Encyclopedia of Type Strains, Phase III (KMG-III): the genomes of soil and plant-associated and newly described type strains.</title>
        <authorList>
            <person name="Whitman W."/>
        </authorList>
    </citation>
    <scope>NUCLEOTIDE SEQUENCE [LARGE SCALE GENOMIC DNA]</scope>
    <source>
        <strain evidence="1 2">CECT 7031</strain>
    </source>
</reference>
<dbReference type="KEGG" id="wso:WSWS_01016"/>
<evidence type="ECO:0000313" key="1">
    <source>
        <dbReference type="EMBL" id="RDL12210.1"/>
    </source>
</evidence>
<protein>
    <submittedName>
        <fullName evidence="1">Uncharacterized protein</fullName>
    </submittedName>
</protein>
<dbReference type="RefSeq" id="WP_114981140.1">
    <property type="nucleotide sequence ID" value="NZ_BJYO01000002.1"/>
</dbReference>
<dbReference type="EMBL" id="QRAS01000001">
    <property type="protein sequence ID" value="RDL12210.1"/>
    <property type="molecule type" value="Genomic_DNA"/>
</dbReference>
<dbReference type="Proteomes" id="UP000254912">
    <property type="component" value="Unassembled WGS sequence"/>
</dbReference>
<name>A0A288Q6K2_9LACO</name>
<gene>
    <name evidence="1" type="ORF">DFP99_0645</name>
</gene>
<proteinExistence type="predicted"/>
<dbReference type="GeneID" id="94546208"/>
<organism evidence="1 2">
    <name type="scientific">Weissella soli</name>
    <dbReference type="NCBI Taxonomy" id="155866"/>
    <lineage>
        <taxon>Bacteria</taxon>
        <taxon>Bacillati</taxon>
        <taxon>Bacillota</taxon>
        <taxon>Bacilli</taxon>
        <taxon>Lactobacillales</taxon>
        <taxon>Lactobacillaceae</taxon>
        <taxon>Weissella</taxon>
    </lineage>
</organism>
<dbReference type="AlphaFoldDB" id="A0A288Q6K2"/>
<sequence length="139" mass="15898">MLEKIVKFFLNDVESDDIEPKADTAVPTSRGQRQTGLMQKVKTRVQAWLPKSKSLDEPTAVADQAEDVHERLKRYAGGDQQALTRAENRLTGKGRYELDPSTRKLTPLGKQMRLRRRLNITMGLLSLMIIITWLILFFS</sequence>
<comment type="caution">
    <text evidence="1">The sequence shown here is derived from an EMBL/GenBank/DDBJ whole genome shotgun (WGS) entry which is preliminary data.</text>
</comment>